<accession>M0D1T3</accession>
<dbReference type="AlphaFoldDB" id="M0D1T3"/>
<organism evidence="2 3">
    <name type="scientific">Halosimplex carlsbadense 2-9-1</name>
    <dbReference type="NCBI Taxonomy" id="797114"/>
    <lineage>
        <taxon>Archaea</taxon>
        <taxon>Methanobacteriati</taxon>
        <taxon>Methanobacteriota</taxon>
        <taxon>Stenosarchaea group</taxon>
        <taxon>Halobacteria</taxon>
        <taxon>Halobacteriales</taxon>
        <taxon>Haloarculaceae</taxon>
        <taxon>Halosimplex</taxon>
    </lineage>
</organism>
<keyword evidence="1" id="KW-0812">Transmembrane</keyword>
<name>M0D1T3_9EURY</name>
<evidence type="ECO:0000313" key="2">
    <source>
        <dbReference type="EMBL" id="ELZ28823.1"/>
    </source>
</evidence>
<comment type="caution">
    <text evidence="2">The sequence shown here is derived from an EMBL/GenBank/DDBJ whole genome shotgun (WGS) entry which is preliminary data.</text>
</comment>
<feature type="transmembrane region" description="Helical" evidence="1">
    <location>
        <begin position="57"/>
        <end position="74"/>
    </location>
</feature>
<evidence type="ECO:0008006" key="4">
    <source>
        <dbReference type="Google" id="ProtNLM"/>
    </source>
</evidence>
<dbReference type="EMBL" id="AOIU01000009">
    <property type="protein sequence ID" value="ELZ28823.1"/>
    <property type="molecule type" value="Genomic_DNA"/>
</dbReference>
<protein>
    <recommendedName>
        <fullName evidence="4">Peptidase M48 Ste24p</fullName>
    </recommendedName>
</protein>
<sequence length="163" mass="17246">MRRRTALGLFARAVAALCIQSTLVVAVGAVVVCWLAVGVAVASLVVPGMGFRADAPWLVTVAGVMFLGGLATEVEKRFDRRREELLADPTPDDATTRALAEQAARLAHQAGVSPPAVRTVDRAAPRCYTVESDEGPVVVVSTGLLDALDERGRRAVPVSYTHL</sequence>
<evidence type="ECO:0000313" key="3">
    <source>
        <dbReference type="Proteomes" id="UP000011626"/>
    </source>
</evidence>
<proteinExistence type="predicted"/>
<feature type="transmembrane region" description="Helical" evidence="1">
    <location>
        <begin position="12"/>
        <end position="37"/>
    </location>
</feature>
<dbReference type="Proteomes" id="UP000011626">
    <property type="component" value="Unassembled WGS sequence"/>
</dbReference>
<dbReference type="Gene3D" id="3.30.2010.10">
    <property type="entry name" value="Metalloproteases ('zincins'), catalytic domain"/>
    <property type="match status" value="1"/>
</dbReference>
<keyword evidence="1" id="KW-1133">Transmembrane helix</keyword>
<keyword evidence="1" id="KW-0472">Membrane</keyword>
<evidence type="ECO:0000256" key="1">
    <source>
        <dbReference type="SAM" id="Phobius"/>
    </source>
</evidence>
<dbReference type="RefSeq" id="WP_006882527.1">
    <property type="nucleotide sequence ID" value="NZ_AOIU01000009.1"/>
</dbReference>
<gene>
    <name evidence="2" type="ORF">C475_04276</name>
</gene>
<keyword evidence="3" id="KW-1185">Reference proteome</keyword>
<reference evidence="2 3" key="1">
    <citation type="journal article" date="2014" name="PLoS Genet.">
        <title>Phylogenetically driven sequencing of extremely halophilic archaea reveals strategies for static and dynamic osmo-response.</title>
        <authorList>
            <person name="Becker E.A."/>
            <person name="Seitzer P.M."/>
            <person name="Tritt A."/>
            <person name="Larsen D."/>
            <person name="Krusor M."/>
            <person name="Yao A.I."/>
            <person name="Wu D."/>
            <person name="Madern D."/>
            <person name="Eisen J.A."/>
            <person name="Darling A.E."/>
            <person name="Facciotti M.T."/>
        </authorList>
    </citation>
    <scope>NUCLEOTIDE SEQUENCE [LARGE SCALE GENOMIC DNA]</scope>
    <source>
        <strain evidence="2 3">2-9-1</strain>
    </source>
</reference>